<protein>
    <submittedName>
        <fullName evidence="2">14874_t:CDS:1</fullName>
    </submittedName>
</protein>
<sequence length="85" mass="9429">RYEGVPDWAAGRKNKEIYSSRDEGDKDDDDDDNEDDEDNKDDDDGDYNEDEGEDSNDCGGNGGDKASGKRPASDIIVERPSKRIV</sequence>
<organism evidence="2 3">
    <name type="scientific">Dentiscutata erythropus</name>
    <dbReference type="NCBI Taxonomy" id="1348616"/>
    <lineage>
        <taxon>Eukaryota</taxon>
        <taxon>Fungi</taxon>
        <taxon>Fungi incertae sedis</taxon>
        <taxon>Mucoromycota</taxon>
        <taxon>Glomeromycotina</taxon>
        <taxon>Glomeromycetes</taxon>
        <taxon>Diversisporales</taxon>
        <taxon>Gigasporaceae</taxon>
        <taxon>Dentiscutata</taxon>
    </lineage>
</organism>
<feature type="non-terminal residue" evidence="2">
    <location>
        <position position="1"/>
    </location>
</feature>
<keyword evidence="3" id="KW-1185">Reference proteome</keyword>
<feature type="compositionally biased region" description="Acidic residues" evidence="1">
    <location>
        <begin position="25"/>
        <end position="56"/>
    </location>
</feature>
<evidence type="ECO:0000313" key="2">
    <source>
        <dbReference type="EMBL" id="CAG8647821.1"/>
    </source>
</evidence>
<evidence type="ECO:0000256" key="1">
    <source>
        <dbReference type="SAM" id="MobiDB-lite"/>
    </source>
</evidence>
<dbReference type="AlphaFoldDB" id="A0A9N9DTM4"/>
<feature type="compositionally biased region" description="Basic and acidic residues" evidence="1">
    <location>
        <begin position="76"/>
        <end position="85"/>
    </location>
</feature>
<gene>
    <name evidence="2" type="ORF">DERYTH_LOCUS10017</name>
</gene>
<feature type="region of interest" description="Disordered" evidence="1">
    <location>
        <begin position="1"/>
        <end position="85"/>
    </location>
</feature>
<dbReference type="Proteomes" id="UP000789405">
    <property type="component" value="Unassembled WGS sequence"/>
</dbReference>
<name>A0A9N9DTM4_9GLOM</name>
<feature type="compositionally biased region" description="Basic and acidic residues" evidence="1">
    <location>
        <begin position="13"/>
        <end position="24"/>
    </location>
</feature>
<accession>A0A9N9DTM4</accession>
<proteinExistence type="predicted"/>
<evidence type="ECO:0000313" key="3">
    <source>
        <dbReference type="Proteomes" id="UP000789405"/>
    </source>
</evidence>
<dbReference type="EMBL" id="CAJVPY010005656">
    <property type="protein sequence ID" value="CAG8647821.1"/>
    <property type="molecule type" value="Genomic_DNA"/>
</dbReference>
<reference evidence="2" key="1">
    <citation type="submission" date="2021-06" db="EMBL/GenBank/DDBJ databases">
        <authorList>
            <person name="Kallberg Y."/>
            <person name="Tangrot J."/>
            <person name="Rosling A."/>
        </authorList>
    </citation>
    <scope>NUCLEOTIDE SEQUENCE</scope>
    <source>
        <strain evidence="2">MA453B</strain>
    </source>
</reference>
<comment type="caution">
    <text evidence="2">The sequence shown here is derived from an EMBL/GenBank/DDBJ whole genome shotgun (WGS) entry which is preliminary data.</text>
</comment>